<comment type="caution">
    <text evidence="1">The sequence shown here is derived from an EMBL/GenBank/DDBJ whole genome shotgun (WGS) entry which is preliminary data.</text>
</comment>
<name>A0A0V0RC17_9BILA</name>
<reference evidence="1 2" key="1">
    <citation type="submission" date="2015-01" db="EMBL/GenBank/DDBJ databases">
        <title>Evolution of Trichinella species and genotypes.</title>
        <authorList>
            <person name="Korhonen P.K."/>
            <person name="Edoardo P."/>
            <person name="Giuseppe L.R."/>
            <person name="Gasser R.B."/>
        </authorList>
    </citation>
    <scope>NUCLEOTIDE SEQUENCE [LARGE SCALE GENOMIC DNA]</scope>
    <source>
        <strain evidence="1">ISS37</strain>
    </source>
</reference>
<organism evidence="1 2">
    <name type="scientific">Trichinella nelsoni</name>
    <dbReference type="NCBI Taxonomy" id="6336"/>
    <lineage>
        <taxon>Eukaryota</taxon>
        <taxon>Metazoa</taxon>
        <taxon>Ecdysozoa</taxon>
        <taxon>Nematoda</taxon>
        <taxon>Enoplea</taxon>
        <taxon>Dorylaimia</taxon>
        <taxon>Trichinellida</taxon>
        <taxon>Trichinellidae</taxon>
        <taxon>Trichinella</taxon>
    </lineage>
</organism>
<evidence type="ECO:0000313" key="2">
    <source>
        <dbReference type="Proteomes" id="UP000054630"/>
    </source>
</evidence>
<evidence type="ECO:0000313" key="1">
    <source>
        <dbReference type="EMBL" id="KRX12003.1"/>
    </source>
</evidence>
<sequence>MIIKNTIIYSTSIAKVLMKMFHRQWQCEIMVQVKESAFR</sequence>
<dbReference type="EMBL" id="JYDL01000976">
    <property type="protein sequence ID" value="KRX12003.1"/>
    <property type="molecule type" value="Genomic_DNA"/>
</dbReference>
<dbReference type="AlphaFoldDB" id="A0A0V0RC17"/>
<protein>
    <submittedName>
        <fullName evidence="1">Uncharacterized protein</fullName>
    </submittedName>
</protein>
<dbReference type="Proteomes" id="UP000054630">
    <property type="component" value="Unassembled WGS sequence"/>
</dbReference>
<keyword evidence="2" id="KW-1185">Reference proteome</keyword>
<proteinExistence type="predicted"/>
<gene>
    <name evidence="1" type="ORF">T07_13987</name>
</gene>
<accession>A0A0V0RC17</accession>